<name>A0ABY4RWQ0_9BACL</name>
<evidence type="ECO:0000313" key="6">
    <source>
        <dbReference type="Proteomes" id="UP001057134"/>
    </source>
</evidence>
<evidence type="ECO:0000256" key="1">
    <source>
        <dbReference type="ARBA" id="ARBA00022741"/>
    </source>
</evidence>
<dbReference type="PANTHER" id="PTHR34698:SF2">
    <property type="entry name" value="5-OXOPROLINASE SUBUNIT B"/>
    <property type="match status" value="1"/>
</dbReference>
<dbReference type="NCBIfam" id="TIGR00370">
    <property type="entry name" value="5-oxoprolinase subunit PxpB"/>
    <property type="match status" value="1"/>
</dbReference>
<dbReference type="Gene3D" id="3.30.1360.40">
    <property type="match status" value="1"/>
</dbReference>
<keyword evidence="6" id="KW-1185">Reference proteome</keyword>
<dbReference type="SUPFAM" id="SSF160467">
    <property type="entry name" value="PH0987 N-terminal domain-like"/>
    <property type="match status" value="1"/>
</dbReference>
<proteinExistence type="predicted"/>
<evidence type="ECO:0000256" key="2">
    <source>
        <dbReference type="ARBA" id="ARBA00022801"/>
    </source>
</evidence>
<evidence type="ECO:0000313" key="5">
    <source>
        <dbReference type="EMBL" id="UQZ86111.1"/>
    </source>
</evidence>
<keyword evidence="2" id="KW-0378">Hydrolase</keyword>
<protein>
    <submittedName>
        <fullName evidence="5">Kinase A inhibitor</fullName>
    </submittedName>
</protein>
<organism evidence="5 6">
    <name type="scientific">Paenibacillus konkukensis</name>
    <dbReference type="NCBI Taxonomy" id="2020716"/>
    <lineage>
        <taxon>Bacteria</taxon>
        <taxon>Bacillati</taxon>
        <taxon>Bacillota</taxon>
        <taxon>Bacilli</taxon>
        <taxon>Bacillales</taxon>
        <taxon>Paenibacillaceae</taxon>
        <taxon>Paenibacillus</taxon>
    </lineage>
</organism>
<reference evidence="5" key="1">
    <citation type="submission" date="2018-02" db="EMBL/GenBank/DDBJ databases">
        <authorList>
            <person name="Kim S.-K."/>
            <person name="Jung H.-I."/>
            <person name="Lee S.-W."/>
        </authorList>
    </citation>
    <scope>NUCLEOTIDE SEQUENCE</scope>
    <source>
        <strain evidence="5">SK3146</strain>
    </source>
</reference>
<feature type="domain" description="Carboxyltransferase" evidence="4">
    <location>
        <begin position="20"/>
        <end position="236"/>
    </location>
</feature>
<dbReference type="EMBL" id="CP027059">
    <property type="protein sequence ID" value="UQZ86111.1"/>
    <property type="molecule type" value="Genomic_DNA"/>
</dbReference>
<dbReference type="Proteomes" id="UP001057134">
    <property type="component" value="Chromosome"/>
</dbReference>
<gene>
    <name evidence="5" type="primary">kipI_2</name>
    <name evidence="5" type="ORF">SK3146_05403</name>
</gene>
<dbReference type="PANTHER" id="PTHR34698">
    <property type="entry name" value="5-OXOPROLINASE SUBUNIT B"/>
    <property type="match status" value="1"/>
</dbReference>
<dbReference type="InterPro" id="IPR010016">
    <property type="entry name" value="PxpB"/>
</dbReference>
<dbReference type="InterPro" id="IPR029000">
    <property type="entry name" value="Cyclophilin-like_dom_sf"/>
</dbReference>
<accession>A0ABY4RWQ0</accession>
<dbReference type="SMART" id="SM00796">
    <property type="entry name" value="AHS1"/>
    <property type="match status" value="1"/>
</dbReference>
<dbReference type="Gene3D" id="2.40.100.10">
    <property type="entry name" value="Cyclophilin-like"/>
    <property type="match status" value="1"/>
</dbReference>
<evidence type="ECO:0000259" key="4">
    <source>
        <dbReference type="SMART" id="SM00796"/>
    </source>
</evidence>
<keyword evidence="1" id="KW-0547">Nucleotide-binding</keyword>
<dbReference type="InterPro" id="IPR003833">
    <property type="entry name" value="CT_C_D"/>
</dbReference>
<dbReference type="SUPFAM" id="SSF50891">
    <property type="entry name" value="Cyclophilin-like"/>
    <property type="match status" value="1"/>
</dbReference>
<reference evidence="5" key="2">
    <citation type="journal article" date="2021" name="J Anim Sci Technol">
        <title>Complete genome sequence of Paenibacillus konkukensis sp. nov. SK3146 as a potential probiotic strain.</title>
        <authorList>
            <person name="Jung H.I."/>
            <person name="Park S."/>
            <person name="Niu K.M."/>
            <person name="Lee S.W."/>
            <person name="Kothari D."/>
            <person name="Yi K.J."/>
            <person name="Kim S.K."/>
        </authorList>
    </citation>
    <scope>NUCLEOTIDE SEQUENCE</scope>
    <source>
        <strain evidence="5">SK3146</strain>
    </source>
</reference>
<dbReference type="Pfam" id="PF02682">
    <property type="entry name" value="CT_C_D"/>
    <property type="match status" value="1"/>
</dbReference>
<evidence type="ECO:0000256" key="3">
    <source>
        <dbReference type="ARBA" id="ARBA00022840"/>
    </source>
</evidence>
<keyword evidence="3" id="KW-0067">ATP-binding</keyword>
<sequence length="257" mass="28566">MWKAKESLLKSKGVVVIRYVEMSPLGESAIAVKLGERADEETHMKVRVLSDHLAKHPFDGMVEFIPAFTSVTVVYDPVRLFLNDGMAPPEGELRYPYDIAKHQLLAIVEQLNEGSVPEPKVVDIPVCYGDEFGADLEHVAEINGLSTDEVIRIHSGGRYLVYMLGFAPGFPYLGGMDKRIAAPRKPSPRLAIPPGTVGIAGEQTGIYPIETPGGWQLIGRTPLSLFLPDRQPPTLLEAGNLIRFYPITRKEYDQWRE</sequence>